<gene>
    <name evidence="1" type="ORF">ACK2TP_16690</name>
</gene>
<proteinExistence type="predicted"/>
<dbReference type="RefSeq" id="WP_263414426.1">
    <property type="nucleotide sequence ID" value="NZ_BAABBH010000001.1"/>
</dbReference>
<organism evidence="1 2">
    <name type="scientific">Terriglobus aquaticus</name>
    <dbReference type="NCBI Taxonomy" id="940139"/>
    <lineage>
        <taxon>Bacteria</taxon>
        <taxon>Pseudomonadati</taxon>
        <taxon>Acidobacteriota</taxon>
        <taxon>Terriglobia</taxon>
        <taxon>Terriglobales</taxon>
        <taxon>Acidobacteriaceae</taxon>
        <taxon>Terriglobus</taxon>
    </lineage>
</organism>
<keyword evidence="2" id="KW-1185">Reference proteome</keyword>
<comment type="caution">
    <text evidence="1">The sequence shown here is derived from an EMBL/GenBank/DDBJ whole genome shotgun (WGS) entry which is preliminary data.</text>
</comment>
<name>A0ABW9KR83_9BACT</name>
<reference evidence="1 2" key="1">
    <citation type="submission" date="2024-12" db="EMBL/GenBank/DDBJ databases">
        <authorList>
            <person name="Lee Y."/>
        </authorList>
    </citation>
    <scope>NUCLEOTIDE SEQUENCE [LARGE SCALE GENOMIC DNA]</scope>
    <source>
        <strain evidence="1 2">03SUJ4</strain>
    </source>
</reference>
<dbReference type="EMBL" id="JBJYXY010000001">
    <property type="protein sequence ID" value="MFN2977411.1"/>
    <property type="molecule type" value="Genomic_DNA"/>
</dbReference>
<evidence type="ECO:0000313" key="1">
    <source>
        <dbReference type="EMBL" id="MFN2977411.1"/>
    </source>
</evidence>
<accession>A0ABW9KR83</accession>
<protein>
    <submittedName>
        <fullName evidence="1">Uncharacterized protein</fullName>
    </submittedName>
</protein>
<dbReference type="Proteomes" id="UP001634747">
    <property type="component" value="Unassembled WGS sequence"/>
</dbReference>
<evidence type="ECO:0000313" key="2">
    <source>
        <dbReference type="Proteomes" id="UP001634747"/>
    </source>
</evidence>
<sequence>MRTIVQDKYFLRDLHREIDLYDRKLVHLNKHEAFDTQALRDAAIRKLVTKRDALISTARTLHANGVEYADHELPRCLRPEGWVDPRTEVTLAPNQTVAAESRLATDTALLDGTASATMNSGKPASSFGEAIRRLSKLAPLGEDAPLAAALGSWQDDLVAYKKKRRKSTIAA</sequence>